<feature type="region of interest" description="Disordered" evidence="1">
    <location>
        <begin position="220"/>
        <end position="253"/>
    </location>
</feature>
<feature type="chain" id="PRO_5004716849" evidence="2">
    <location>
        <begin position="18"/>
        <end position="253"/>
    </location>
</feature>
<evidence type="ECO:0000256" key="1">
    <source>
        <dbReference type="SAM" id="MobiDB-lite"/>
    </source>
</evidence>
<feature type="compositionally biased region" description="Polar residues" evidence="1">
    <location>
        <begin position="220"/>
        <end position="229"/>
    </location>
</feature>
<accession>V4BBF4</accession>
<dbReference type="EMBL" id="KB199651">
    <property type="protein sequence ID" value="ESP04866.1"/>
    <property type="molecule type" value="Genomic_DNA"/>
</dbReference>
<organism evidence="3 4">
    <name type="scientific">Lottia gigantea</name>
    <name type="common">Giant owl limpet</name>
    <dbReference type="NCBI Taxonomy" id="225164"/>
    <lineage>
        <taxon>Eukaryota</taxon>
        <taxon>Metazoa</taxon>
        <taxon>Spiralia</taxon>
        <taxon>Lophotrochozoa</taxon>
        <taxon>Mollusca</taxon>
        <taxon>Gastropoda</taxon>
        <taxon>Patellogastropoda</taxon>
        <taxon>Lottioidea</taxon>
        <taxon>Lottiidae</taxon>
        <taxon>Lottia</taxon>
    </lineage>
</organism>
<feature type="signal peptide" evidence="2">
    <location>
        <begin position="1"/>
        <end position="17"/>
    </location>
</feature>
<keyword evidence="4" id="KW-1185">Reference proteome</keyword>
<dbReference type="HOGENOM" id="CLU_1099548_0_0_1"/>
<sequence length="253" mass="28292">MKICVAALVCGLAIVAAQTTNNRNTDDGGYSRYQYGPPGFGSSGTGYTAQGIPPDPYHGNHFTRVRYYKAPNGRVYAETPNGTLVDVKTGYRFPAGRGGARIIPAGNNYERNYHVYPDGSTYAEIDGRLHKIEKKDSNGRTYYTDSNGETHYRVGDRNYYRQRDGTVYWRGPDGVKHFRNTNDNSEYTEDRFGNRYITRPDGSKWIASINNCNYRVQGDGTTTRTTNDSYCPDRFSGTSPTGAKYGSHRTTTP</sequence>
<dbReference type="RefSeq" id="XP_009044375.1">
    <property type="nucleotide sequence ID" value="XM_009046127.1"/>
</dbReference>
<keyword evidence="2" id="KW-0732">Signal</keyword>
<evidence type="ECO:0000313" key="4">
    <source>
        <dbReference type="Proteomes" id="UP000030746"/>
    </source>
</evidence>
<protein>
    <submittedName>
        <fullName evidence="3">Uncharacterized protein</fullName>
    </submittedName>
</protein>
<dbReference type="KEGG" id="lgi:LOTGIDRAFT_156107"/>
<dbReference type="AlphaFoldDB" id="V4BBF4"/>
<evidence type="ECO:0000313" key="3">
    <source>
        <dbReference type="EMBL" id="ESP04866.1"/>
    </source>
</evidence>
<dbReference type="CTD" id="20236940"/>
<dbReference type="GeneID" id="20236940"/>
<name>V4BBF4_LOTGI</name>
<dbReference type="Proteomes" id="UP000030746">
    <property type="component" value="Unassembled WGS sequence"/>
</dbReference>
<evidence type="ECO:0000256" key="2">
    <source>
        <dbReference type="SAM" id="SignalP"/>
    </source>
</evidence>
<gene>
    <name evidence="3" type="ORF">LOTGIDRAFT_156107</name>
</gene>
<proteinExistence type="predicted"/>
<reference evidence="3 4" key="1">
    <citation type="journal article" date="2013" name="Nature">
        <title>Insights into bilaterian evolution from three spiralian genomes.</title>
        <authorList>
            <person name="Simakov O."/>
            <person name="Marletaz F."/>
            <person name="Cho S.J."/>
            <person name="Edsinger-Gonzales E."/>
            <person name="Havlak P."/>
            <person name="Hellsten U."/>
            <person name="Kuo D.H."/>
            <person name="Larsson T."/>
            <person name="Lv J."/>
            <person name="Arendt D."/>
            <person name="Savage R."/>
            <person name="Osoegawa K."/>
            <person name="de Jong P."/>
            <person name="Grimwood J."/>
            <person name="Chapman J.A."/>
            <person name="Shapiro H."/>
            <person name="Aerts A."/>
            <person name="Otillar R.P."/>
            <person name="Terry A.Y."/>
            <person name="Boore J.L."/>
            <person name="Grigoriev I.V."/>
            <person name="Lindberg D.R."/>
            <person name="Seaver E.C."/>
            <person name="Weisblat D.A."/>
            <person name="Putnam N.H."/>
            <person name="Rokhsar D.S."/>
        </authorList>
    </citation>
    <scope>NUCLEOTIDE SEQUENCE [LARGE SCALE GENOMIC DNA]</scope>
</reference>